<gene>
    <name evidence="1" type="ORF">NP493_50g04065</name>
</gene>
<organism evidence="1 2">
    <name type="scientific">Ridgeia piscesae</name>
    <name type="common">Tubeworm</name>
    <dbReference type="NCBI Taxonomy" id="27915"/>
    <lineage>
        <taxon>Eukaryota</taxon>
        <taxon>Metazoa</taxon>
        <taxon>Spiralia</taxon>
        <taxon>Lophotrochozoa</taxon>
        <taxon>Annelida</taxon>
        <taxon>Polychaeta</taxon>
        <taxon>Sedentaria</taxon>
        <taxon>Canalipalpata</taxon>
        <taxon>Sabellida</taxon>
        <taxon>Siboglinidae</taxon>
        <taxon>Ridgeia</taxon>
    </lineage>
</organism>
<dbReference type="AlphaFoldDB" id="A0AAD9PBC4"/>
<comment type="caution">
    <text evidence="1">The sequence shown here is derived from an EMBL/GenBank/DDBJ whole genome shotgun (WGS) entry which is preliminary data.</text>
</comment>
<name>A0AAD9PBC4_RIDPI</name>
<accession>A0AAD9PBC4</accession>
<reference evidence="1" key="1">
    <citation type="journal article" date="2023" name="Mol. Biol. Evol.">
        <title>Third-Generation Sequencing Reveals the Adaptive Role of the Epigenome in Three Deep-Sea Polychaetes.</title>
        <authorList>
            <person name="Perez M."/>
            <person name="Aroh O."/>
            <person name="Sun Y."/>
            <person name="Lan Y."/>
            <person name="Juniper S.K."/>
            <person name="Young C.R."/>
            <person name="Angers B."/>
            <person name="Qian P.Y."/>
        </authorList>
    </citation>
    <scope>NUCLEOTIDE SEQUENCE</scope>
    <source>
        <strain evidence="1">R07B-5</strain>
    </source>
</reference>
<evidence type="ECO:0000313" key="1">
    <source>
        <dbReference type="EMBL" id="KAK2191613.1"/>
    </source>
</evidence>
<proteinExistence type="predicted"/>
<protein>
    <submittedName>
        <fullName evidence="1">Uncharacterized protein</fullName>
    </submittedName>
</protein>
<evidence type="ECO:0000313" key="2">
    <source>
        <dbReference type="Proteomes" id="UP001209878"/>
    </source>
</evidence>
<dbReference type="EMBL" id="JAODUO010000049">
    <property type="protein sequence ID" value="KAK2191613.1"/>
    <property type="molecule type" value="Genomic_DNA"/>
</dbReference>
<keyword evidence="2" id="KW-1185">Reference proteome</keyword>
<sequence length="200" mass="21512">MSGLLGSLKKGLSDVGRNISKEADRASQSFQHAVDANRSSPILDLFRSGNVIQLISRSSGKCLEIVQAPDGKLIVDAHWTVLNEGNNIIRLYSGNNYLAIANGTTQIISVSSPALAGVETTFRLSQTDQFILLEARRENGLHVGILPTGELKSALATGRETHAHFGVRLIVSASGKHGIHPTPLERLPWGLSLLPWGFSL</sequence>
<dbReference type="Proteomes" id="UP001209878">
    <property type="component" value="Unassembled WGS sequence"/>
</dbReference>